<sequence>MKTTYPTVPLSHISQATQGDTEAIHEILNHYHYYMLHRSRRLMTDEYGNRYMVVDEMLLGRLQTRLMNEILSFNIE</sequence>
<dbReference type="RefSeq" id="WP_092988087.1">
    <property type="nucleotide sequence ID" value="NZ_FNFY01000037.1"/>
</dbReference>
<protein>
    <submittedName>
        <fullName evidence="2">Helix-turn-helix domain-containing protein</fullName>
    </submittedName>
</protein>
<dbReference type="STRING" id="576118.SAMN05216216_1378"/>
<evidence type="ECO:0000313" key="2">
    <source>
        <dbReference type="EMBL" id="SDL28206.1"/>
    </source>
</evidence>
<dbReference type="Pfam" id="PF12645">
    <property type="entry name" value="HTH_16"/>
    <property type="match status" value="1"/>
</dbReference>
<dbReference type="Proteomes" id="UP000199008">
    <property type="component" value="Unassembled WGS sequence"/>
</dbReference>
<gene>
    <name evidence="2" type="ORF">SAMN05216216_1378</name>
</gene>
<feature type="domain" description="Helix-turn-helix conjugative transposon-like" evidence="1">
    <location>
        <begin position="13"/>
        <end position="74"/>
    </location>
</feature>
<dbReference type="EMBL" id="FNFY01000037">
    <property type="protein sequence ID" value="SDL28206.1"/>
    <property type="molecule type" value="Genomic_DNA"/>
</dbReference>
<proteinExistence type="predicted"/>
<dbReference type="OrthoDB" id="9801453at2"/>
<evidence type="ECO:0000259" key="1">
    <source>
        <dbReference type="Pfam" id="PF12645"/>
    </source>
</evidence>
<evidence type="ECO:0000313" key="3">
    <source>
        <dbReference type="Proteomes" id="UP000199008"/>
    </source>
</evidence>
<dbReference type="InterPro" id="IPR024760">
    <property type="entry name" value="HTH_dom_conjug_TS-like"/>
</dbReference>
<accession>A0A1G9IT26</accession>
<keyword evidence="3" id="KW-1185">Reference proteome</keyword>
<dbReference type="AlphaFoldDB" id="A0A1G9IT26"/>
<name>A0A1G9IT26_9BACL</name>
<reference evidence="3" key="1">
    <citation type="submission" date="2016-10" db="EMBL/GenBank/DDBJ databases">
        <authorList>
            <person name="Varghese N."/>
            <person name="Submissions S."/>
        </authorList>
    </citation>
    <scope>NUCLEOTIDE SEQUENCE [LARGE SCALE GENOMIC DNA]</scope>
    <source>
        <strain evidence="3">CGMCC 1.8895</strain>
    </source>
</reference>
<organism evidence="2 3">
    <name type="scientific">Lacicoccus qingdaonensis</name>
    <dbReference type="NCBI Taxonomy" id="576118"/>
    <lineage>
        <taxon>Bacteria</taxon>
        <taxon>Bacillati</taxon>
        <taxon>Bacillota</taxon>
        <taxon>Bacilli</taxon>
        <taxon>Bacillales</taxon>
        <taxon>Salinicoccaceae</taxon>
        <taxon>Lacicoccus</taxon>
    </lineage>
</organism>